<reference evidence="9" key="1">
    <citation type="submission" date="2021-01" db="EMBL/GenBank/DDBJ databases">
        <title>Fulvivirga kasyanovii gen. nov., sp nov., a novel member of the phylum Bacteroidetes isolated from seawater in a mussel farm.</title>
        <authorList>
            <person name="Zhao L.-H."/>
            <person name="Wang Z.-J."/>
        </authorList>
    </citation>
    <scope>NUCLEOTIDE SEQUENCE</scope>
    <source>
        <strain evidence="9">2943</strain>
    </source>
</reference>
<dbReference type="InterPro" id="IPR020846">
    <property type="entry name" value="MFS_dom"/>
</dbReference>
<feature type="transmembrane region" description="Helical" evidence="7">
    <location>
        <begin position="172"/>
        <end position="194"/>
    </location>
</feature>
<keyword evidence="4 7" id="KW-0812">Transmembrane</keyword>
<comment type="subcellular location">
    <subcellularLocation>
        <location evidence="1">Cell membrane</location>
        <topology evidence="1">Multi-pass membrane protein</topology>
    </subcellularLocation>
</comment>
<keyword evidence="6 7" id="KW-0472">Membrane</keyword>
<sequence>MSNISNTFRALQSPNFRIFITGQAISRIGTWMERTAVSWVVYEMTHSTFMLGLTLFMSQIPSFIFSIYGGIVADRFNRHRVVMITQIASMLQAGLLAVLVLTGYAEVWSIIAITTLLGIINAFDVPARQTLVHQLVDKPEDISNAVALNSSVVNIARLAGPALSGLVLSTLGAGICFSINALSYLAVILSLVFLKLQPQIIKPKKQSNFNEIKEGFSYLKNHPLLAPLTLYLSVISLLVLPYNTLLPEFAKEVFHGGAATFGSISSCIGCGALVGTIFLASLKDERKQSMVLITNAFLLGVSLIVFGFAKQLNLALFIATISGFSALTQSTICLSIIQTRSDPDMRGRMISLFAMALFGTLPIGSLLIGWLSHLIGSSFTVMIQGVISILIAASFFKVFKNAKDTHRQLAKNGS</sequence>
<gene>
    <name evidence="9" type="ORF">JL102_21915</name>
</gene>
<keyword evidence="10" id="KW-1185">Reference proteome</keyword>
<dbReference type="AlphaFoldDB" id="A0A937F9K0"/>
<evidence type="ECO:0000256" key="1">
    <source>
        <dbReference type="ARBA" id="ARBA00004651"/>
    </source>
</evidence>
<feature type="transmembrane region" description="Helical" evidence="7">
    <location>
        <begin position="315"/>
        <end position="337"/>
    </location>
</feature>
<feature type="transmembrane region" description="Helical" evidence="7">
    <location>
        <begin position="224"/>
        <end position="242"/>
    </location>
</feature>
<evidence type="ECO:0000259" key="8">
    <source>
        <dbReference type="PROSITE" id="PS50850"/>
    </source>
</evidence>
<evidence type="ECO:0000313" key="10">
    <source>
        <dbReference type="Proteomes" id="UP000659388"/>
    </source>
</evidence>
<organism evidence="9 10">
    <name type="scientific">Fulvivirga sediminis</name>
    <dbReference type="NCBI Taxonomy" id="2803949"/>
    <lineage>
        <taxon>Bacteria</taxon>
        <taxon>Pseudomonadati</taxon>
        <taxon>Bacteroidota</taxon>
        <taxon>Cytophagia</taxon>
        <taxon>Cytophagales</taxon>
        <taxon>Fulvivirgaceae</taxon>
        <taxon>Fulvivirga</taxon>
    </lineage>
</organism>
<dbReference type="CDD" id="cd06173">
    <property type="entry name" value="MFS_MefA_like"/>
    <property type="match status" value="1"/>
</dbReference>
<evidence type="ECO:0000256" key="7">
    <source>
        <dbReference type="SAM" id="Phobius"/>
    </source>
</evidence>
<feature type="transmembrane region" description="Helical" evidence="7">
    <location>
        <begin position="377"/>
        <end position="399"/>
    </location>
</feature>
<dbReference type="SUPFAM" id="SSF103473">
    <property type="entry name" value="MFS general substrate transporter"/>
    <property type="match status" value="1"/>
</dbReference>
<name>A0A937F9K0_9BACT</name>
<feature type="transmembrane region" description="Helical" evidence="7">
    <location>
        <begin position="291"/>
        <end position="309"/>
    </location>
</feature>
<dbReference type="RefSeq" id="WP_202246616.1">
    <property type="nucleotide sequence ID" value="NZ_JAESIY010000018.1"/>
</dbReference>
<keyword evidence="2" id="KW-0813">Transport</keyword>
<feature type="transmembrane region" description="Helical" evidence="7">
    <location>
        <begin position="49"/>
        <end position="69"/>
    </location>
</feature>
<keyword evidence="5 7" id="KW-1133">Transmembrane helix</keyword>
<evidence type="ECO:0000256" key="6">
    <source>
        <dbReference type="ARBA" id="ARBA00023136"/>
    </source>
</evidence>
<dbReference type="PROSITE" id="PS50850">
    <property type="entry name" value="MFS"/>
    <property type="match status" value="1"/>
</dbReference>
<evidence type="ECO:0000256" key="4">
    <source>
        <dbReference type="ARBA" id="ARBA00022692"/>
    </source>
</evidence>
<keyword evidence="3" id="KW-1003">Cell membrane</keyword>
<comment type="caution">
    <text evidence="9">The sequence shown here is derived from an EMBL/GenBank/DDBJ whole genome shotgun (WGS) entry which is preliminary data.</text>
</comment>
<dbReference type="InterPro" id="IPR010290">
    <property type="entry name" value="TM_effector"/>
</dbReference>
<protein>
    <submittedName>
        <fullName evidence="9">MFS transporter</fullName>
    </submittedName>
</protein>
<feature type="transmembrane region" description="Helical" evidence="7">
    <location>
        <begin position="349"/>
        <end position="371"/>
    </location>
</feature>
<evidence type="ECO:0000256" key="2">
    <source>
        <dbReference type="ARBA" id="ARBA00022448"/>
    </source>
</evidence>
<dbReference type="Gene3D" id="1.20.1250.20">
    <property type="entry name" value="MFS general substrate transporter like domains"/>
    <property type="match status" value="1"/>
</dbReference>
<feature type="transmembrane region" description="Helical" evidence="7">
    <location>
        <begin position="254"/>
        <end position="279"/>
    </location>
</feature>
<feature type="domain" description="Major facilitator superfamily (MFS) profile" evidence="8">
    <location>
        <begin position="10"/>
        <end position="403"/>
    </location>
</feature>
<dbReference type="EMBL" id="JAESIY010000018">
    <property type="protein sequence ID" value="MBL3658821.1"/>
    <property type="molecule type" value="Genomic_DNA"/>
</dbReference>
<dbReference type="PANTHER" id="PTHR23513:SF11">
    <property type="entry name" value="STAPHYLOFERRIN A TRANSPORTER"/>
    <property type="match status" value="1"/>
</dbReference>
<dbReference type="Proteomes" id="UP000659388">
    <property type="component" value="Unassembled WGS sequence"/>
</dbReference>
<dbReference type="Pfam" id="PF05977">
    <property type="entry name" value="MFS_3"/>
    <property type="match status" value="1"/>
</dbReference>
<evidence type="ECO:0000313" key="9">
    <source>
        <dbReference type="EMBL" id="MBL3658821.1"/>
    </source>
</evidence>
<evidence type="ECO:0000256" key="5">
    <source>
        <dbReference type="ARBA" id="ARBA00022989"/>
    </source>
</evidence>
<dbReference type="InterPro" id="IPR036259">
    <property type="entry name" value="MFS_trans_sf"/>
</dbReference>
<evidence type="ECO:0000256" key="3">
    <source>
        <dbReference type="ARBA" id="ARBA00022475"/>
    </source>
</evidence>
<dbReference type="GO" id="GO:0022857">
    <property type="term" value="F:transmembrane transporter activity"/>
    <property type="evidence" value="ECO:0007669"/>
    <property type="project" value="InterPro"/>
</dbReference>
<dbReference type="PANTHER" id="PTHR23513">
    <property type="entry name" value="INTEGRAL MEMBRANE EFFLUX PROTEIN-RELATED"/>
    <property type="match status" value="1"/>
</dbReference>
<accession>A0A937F9K0</accession>
<proteinExistence type="predicted"/>
<dbReference type="GO" id="GO:0005886">
    <property type="term" value="C:plasma membrane"/>
    <property type="evidence" value="ECO:0007669"/>
    <property type="project" value="UniProtKB-SubCell"/>
</dbReference>